<dbReference type="GO" id="GO:0004651">
    <property type="term" value="F:polynucleotide 5'-phosphatase activity"/>
    <property type="evidence" value="ECO:0007669"/>
    <property type="project" value="InterPro"/>
</dbReference>
<dbReference type="AlphaFoldDB" id="A0A6C0C9S1"/>
<dbReference type="PROSITE" id="PS51562">
    <property type="entry name" value="RNA_CAP0_MT"/>
    <property type="match status" value="1"/>
</dbReference>
<evidence type="ECO:0000256" key="3">
    <source>
        <dbReference type="ARBA" id="ARBA00022664"/>
    </source>
</evidence>
<keyword evidence="7" id="KW-0378">Hydrolase</keyword>
<evidence type="ECO:0000259" key="11">
    <source>
        <dbReference type="PROSITE" id="PS51562"/>
    </source>
</evidence>
<accession>A0A6C0C9S1</accession>
<keyword evidence="4" id="KW-0808">Transferase</keyword>
<dbReference type="PANTHER" id="PTHR12189">
    <property type="entry name" value="MRNA GUANINE-7- METHYLTRANSFERASE"/>
    <property type="match status" value="1"/>
</dbReference>
<dbReference type="GO" id="GO:0005634">
    <property type="term" value="C:nucleus"/>
    <property type="evidence" value="ECO:0007669"/>
    <property type="project" value="TreeGrafter"/>
</dbReference>
<dbReference type="GO" id="GO:0003723">
    <property type="term" value="F:RNA binding"/>
    <property type="evidence" value="ECO:0007669"/>
    <property type="project" value="UniProtKB-KW"/>
</dbReference>
<evidence type="ECO:0000313" key="12">
    <source>
        <dbReference type="EMBL" id="QHT01073.1"/>
    </source>
</evidence>
<dbReference type="Gene3D" id="3.20.100.10">
    <property type="entry name" value="mRNA triphosphatase Cet1-like"/>
    <property type="match status" value="1"/>
</dbReference>
<dbReference type="Gene3D" id="3.30.470.30">
    <property type="entry name" value="DNA ligase/mRNA capping enzyme"/>
    <property type="match status" value="1"/>
</dbReference>
<dbReference type="InterPro" id="IPR033469">
    <property type="entry name" value="CYTH-like_dom_sf"/>
</dbReference>
<dbReference type="InterPro" id="IPR029063">
    <property type="entry name" value="SAM-dependent_MTases_sf"/>
</dbReference>
<dbReference type="GO" id="GO:0140818">
    <property type="term" value="F:mRNA 5'-triphosphate monophosphatase activity"/>
    <property type="evidence" value="ECO:0007669"/>
    <property type="project" value="UniProtKB-EC"/>
</dbReference>
<dbReference type="UniPathway" id="UPA00922"/>
<keyword evidence="2" id="KW-0489">Methyltransferase</keyword>
<dbReference type="Gene3D" id="3.40.50.150">
    <property type="entry name" value="Vaccinia Virus protein VP39"/>
    <property type="match status" value="1"/>
</dbReference>
<comment type="pathway">
    <text evidence="1">mRNA processing; mRNA capping.</text>
</comment>
<name>A0A6C0C9S1_9ZZZZ</name>
<evidence type="ECO:0000256" key="5">
    <source>
        <dbReference type="ARBA" id="ARBA00022691"/>
    </source>
</evidence>
<dbReference type="InterPro" id="IPR013846">
    <property type="entry name" value="mRNA_cap_enzyme_C"/>
</dbReference>
<keyword evidence="6" id="KW-0547">Nucleotide-binding</keyword>
<evidence type="ECO:0000256" key="9">
    <source>
        <dbReference type="ARBA" id="ARBA00023134"/>
    </source>
</evidence>
<dbReference type="InterPro" id="IPR004971">
    <property type="entry name" value="mRNA_G-N7_MeTrfase_dom"/>
</dbReference>
<dbReference type="Gene3D" id="2.40.50.140">
    <property type="entry name" value="Nucleic acid-binding proteins"/>
    <property type="match status" value="1"/>
</dbReference>
<organism evidence="12">
    <name type="scientific">viral metagenome</name>
    <dbReference type="NCBI Taxonomy" id="1070528"/>
    <lineage>
        <taxon>unclassified sequences</taxon>
        <taxon>metagenomes</taxon>
        <taxon>organismal metagenomes</taxon>
    </lineage>
</organism>
<keyword evidence="8" id="KW-0694">RNA-binding</keyword>
<evidence type="ECO:0000256" key="7">
    <source>
        <dbReference type="ARBA" id="ARBA00022801"/>
    </source>
</evidence>
<dbReference type="SUPFAM" id="SSF56091">
    <property type="entry name" value="DNA ligase/mRNA capping enzyme, catalytic domain"/>
    <property type="match status" value="1"/>
</dbReference>
<proteinExistence type="predicted"/>
<dbReference type="SUPFAM" id="SSF50249">
    <property type="entry name" value="Nucleic acid-binding proteins"/>
    <property type="match status" value="1"/>
</dbReference>
<dbReference type="PANTHER" id="PTHR12189:SF2">
    <property type="entry name" value="MRNA CAP GUANINE-N7 METHYLTRANSFERASE"/>
    <property type="match status" value="1"/>
</dbReference>
<keyword evidence="5" id="KW-0949">S-adenosyl-L-methionine</keyword>
<keyword evidence="9" id="KW-0342">GTP-binding</keyword>
<evidence type="ECO:0000256" key="10">
    <source>
        <dbReference type="ARBA" id="ARBA00047740"/>
    </source>
</evidence>
<dbReference type="InterPro" id="IPR037009">
    <property type="entry name" value="mRNA_triPase_Cet1_sf"/>
</dbReference>
<sequence>MINEKIYSEILNTILTDENKGQINEMIDVHKKDASQELEVSFRGINYADYIKIVEKYVNDTDQKNISESESLDISIMLSNKNTYRVSLKNKTLITDFINKYSKASNDKIQEYLLSLKQSKDVEMMYKNRGAAIRLYVEDFDIVFKSTAETPISAENPAPILGKGDETTAVLTGTEKMLFRYKQRVSFKLNSKFRLDATEVQESKNIWNLAEAPQTYELELEAIGEKITIDDLTKNVIDVLRTIQNTPAPIGKKEAEYVINAYKYIHNIKRDISTLLVRNVISVETQHVVNFIPHSYAVTDKVDGERGNLIFLPRGIYFISTVLVVKKTAYVTDNPAYLNMILDGEMITDVSTDKQCFLLFDLIYANNISYLDDTKYGLLHRLDRIKDIVQNCFGTLIPFPDYMDKHKDTDLAAIVKFYSNELKKYWDEFRKRLEKSEELFITRKLYFVPYGIDPCEIFMYASMIWKLYVYNELPPYKLDGMIYTPQNTPYMIDADSKNFDAKPFEYKWKPPNLNSIDFFIRFEKNETTQSDAIYFDESDNTKVVNQYKVCKLFVHTQNKGQEIPTPFKIGGVEQRANIYINDGDTRDIEGKIIEDNTVVEFVFDTTQKNVNNAYKWIPLRTRYDKTESVIKYGTKYGNHYLIANRIWKTIVNPITEENIATLGNPNTYKLEMDRLSQMVQTIPAATAPAKEAYYSNDSLKDAGMNAFHNWIKSNMIITYAQNKPNMLDIGIGRGGDILKFIGANIGEVVGLDSDVQGLFNGDNSASSRYKKEKAKRKNVPVMYFINANAKGLFNVKSQLNIIPNMSNENKRLIDTHLSGNKKYSVINCQFSMHYYLSDAIAWSNFCKNLSDHLEDDGYLLLTCFDGKLIRDKLKDKKSINISYTGDNGVKTTFLEIVKLYTDDDPVGVGLGIDVYNSTISNSGTFNTEYLVDPQFLEDSLRTNSGLKLVETDSFYNIYNLYKKYFTLPSSTEYLAGDAVGRHDVIKKYYMSMDPDNRHLFTAEEVDYNLAGFKMSSLNRYYVFKKENGFVSPSRVVSMNFKLDLGKMMIPYFYSNGVYIDPGCKNDNINSIFKELCAKSQGVRPNVYVIRHNINEHMIDDEPFSYNSFEFARIKEGVDPKVLIIYKSPDKKFFPLFYQPYNPGMETIMANKYFFDNSKIVKDLDFLIELSNKINPEK</sequence>
<dbReference type="GO" id="GO:0005525">
    <property type="term" value="F:GTP binding"/>
    <property type="evidence" value="ECO:0007669"/>
    <property type="project" value="UniProtKB-KW"/>
</dbReference>
<evidence type="ECO:0000256" key="4">
    <source>
        <dbReference type="ARBA" id="ARBA00022679"/>
    </source>
</evidence>
<dbReference type="Pfam" id="PF03919">
    <property type="entry name" value="mRNA_cap_C"/>
    <property type="match status" value="1"/>
</dbReference>
<protein>
    <recommendedName>
        <fullName evidence="11">mRNA cap 0 methyltransferase domain-containing protein</fullName>
    </recommendedName>
</protein>
<comment type="catalytic activity">
    <reaction evidence="10">
        <text>a 5'-end triphospho-ribonucleoside in mRNA + H2O = a 5'-end diphospho-ribonucleoside in mRNA + phosphate + H(+)</text>
        <dbReference type="Rhea" id="RHEA:67004"/>
        <dbReference type="Rhea" id="RHEA-COMP:17164"/>
        <dbReference type="Rhea" id="RHEA-COMP:17165"/>
        <dbReference type="ChEBI" id="CHEBI:15377"/>
        <dbReference type="ChEBI" id="CHEBI:15378"/>
        <dbReference type="ChEBI" id="CHEBI:43474"/>
        <dbReference type="ChEBI" id="CHEBI:167616"/>
        <dbReference type="ChEBI" id="CHEBI:167618"/>
        <dbReference type="EC" id="3.6.1.74"/>
    </reaction>
    <physiologicalReaction direction="left-to-right" evidence="10">
        <dbReference type="Rhea" id="RHEA:67005"/>
    </physiologicalReaction>
</comment>
<dbReference type="InterPro" id="IPR039753">
    <property type="entry name" value="RG7MT1"/>
</dbReference>
<dbReference type="InterPro" id="IPR012340">
    <property type="entry name" value="NA-bd_OB-fold"/>
</dbReference>
<feature type="domain" description="MRNA cap 0 methyltransferase" evidence="11">
    <location>
        <begin position="699"/>
        <end position="1026"/>
    </location>
</feature>
<evidence type="ECO:0000256" key="8">
    <source>
        <dbReference type="ARBA" id="ARBA00022884"/>
    </source>
</evidence>
<reference evidence="12" key="1">
    <citation type="journal article" date="2020" name="Nature">
        <title>Giant virus diversity and host interactions through global metagenomics.</title>
        <authorList>
            <person name="Schulz F."/>
            <person name="Roux S."/>
            <person name="Paez-Espino D."/>
            <person name="Jungbluth S."/>
            <person name="Walsh D.A."/>
            <person name="Denef V.J."/>
            <person name="McMahon K.D."/>
            <person name="Konstantinidis K.T."/>
            <person name="Eloe-Fadrosh E.A."/>
            <person name="Kyrpides N.C."/>
            <person name="Woyke T."/>
        </authorList>
    </citation>
    <scope>NUCLEOTIDE SEQUENCE</scope>
    <source>
        <strain evidence="12">GVMAG-M-3300020192-26</strain>
    </source>
</reference>
<evidence type="ECO:0000256" key="6">
    <source>
        <dbReference type="ARBA" id="ARBA00022741"/>
    </source>
</evidence>
<dbReference type="SUPFAM" id="SSF55154">
    <property type="entry name" value="CYTH-like phosphatases"/>
    <property type="match status" value="1"/>
</dbReference>
<dbReference type="GO" id="GO:0004482">
    <property type="term" value="F:mRNA 5'-cap (guanine-N7-)-methyltransferase activity"/>
    <property type="evidence" value="ECO:0007669"/>
    <property type="project" value="InterPro"/>
</dbReference>
<dbReference type="EMBL" id="MN739363">
    <property type="protein sequence ID" value="QHT01073.1"/>
    <property type="molecule type" value="Genomic_DNA"/>
</dbReference>
<dbReference type="SUPFAM" id="SSF53335">
    <property type="entry name" value="S-adenosyl-L-methionine-dependent methyltransferases"/>
    <property type="match status" value="1"/>
</dbReference>
<keyword evidence="3" id="KW-0507">mRNA processing</keyword>
<evidence type="ECO:0000256" key="2">
    <source>
        <dbReference type="ARBA" id="ARBA00022603"/>
    </source>
</evidence>
<evidence type="ECO:0000256" key="1">
    <source>
        <dbReference type="ARBA" id="ARBA00005129"/>
    </source>
</evidence>
<dbReference type="Pfam" id="PF03291">
    <property type="entry name" value="mRNA_G-N7_MeTrfase"/>
    <property type="match status" value="1"/>
</dbReference>